<protein>
    <recommendedName>
        <fullName evidence="10">Septum site-determining protein MinC</fullName>
    </recommendedName>
</protein>
<dbReference type="Proteomes" id="UP000716906">
    <property type="component" value="Unassembled WGS sequence"/>
</dbReference>
<evidence type="ECO:0000256" key="3">
    <source>
        <dbReference type="ARBA" id="ARBA00023210"/>
    </source>
</evidence>
<proteinExistence type="inferred from homology"/>
<dbReference type="Pfam" id="PF03775">
    <property type="entry name" value="MinC_C"/>
    <property type="match status" value="1"/>
</dbReference>
<dbReference type="Gene3D" id="3.30.160.540">
    <property type="match status" value="1"/>
</dbReference>
<evidence type="ECO:0000256" key="2">
    <source>
        <dbReference type="ARBA" id="ARBA00022618"/>
    </source>
</evidence>
<keyword evidence="3" id="KW-0717">Septation</keyword>
<dbReference type="InterPro" id="IPR005526">
    <property type="entry name" value="Septum_form_inhib_MinC_C"/>
</dbReference>
<feature type="domain" description="Septum site-determining protein MinC N-terminal" evidence="7">
    <location>
        <begin position="1"/>
        <end position="73"/>
    </location>
</feature>
<organism evidence="8 9">
    <name type="scientific">Faecalicatena fissicatena</name>
    <dbReference type="NCBI Taxonomy" id="290055"/>
    <lineage>
        <taxon>Bacteria</taxon>
        <taxon>Bacillati</taxon>
        <taxon>Bacillota</taxon>
        <taxon>Clostridia</taxon>
        <taxon>Lachnospirales</taxon>
        <taxon>Lachnospiraceae</taxon>
        <taxon>Faecalicatena</taxon>
    </lineage>
</organism>
<evidence type="ECO:0000256" key="1">
    <source>
        <dbReference type="ARBA" id="ARBA00006291"/>
    </source>
</evidence>
<dbReference type="PANTHER" id="PTHR34108:SF1">
    <property type="entry name" value="SEPTUM SITE-DETERMINING PROTEIN MINC"/>
    <property type="match status" value="1"/>
</dbReference>
<gene>
    <name evidence="8" type="ORF">H7U36_00675</name>
</gene>
<reference evidence="8 9" key="1">
    <citation type="journal article" date="2021" name="Sci. Rep.">
        <title>The distribution of antibiotic resistance genes in chicken gut microbiota commensals.</title>
        <authorList>
            <person name="Juricova H."/>
            <person name="Matiasovicova J."/>
            <person name="Kubasova T."/>
            <person name="Cejkova D."/>
            <person name="Rychlik I."/>
        </authorList>
    </citation>
    <scope>NUCLEOTIDE SEQUENCE [LARGE SCALE GENOMIC DNA]</scope>
    <source>
        <strain evidence="8 9">An773</strain>
    </source>
</reference>
<feature type="domain" description="Septum formation inhibitor MinC C-terminal" evidence="6">
    <location>
        <begin position="104"/>
        <end position="176"/>
    </location>
</feature>
<dbReference type="EMBL" id="JACLYY010000001">
    <property type="protein sequence ID" value="MBM6736624.1"/>
    <property type="molecule type" value="Genomic_DNA"/>
</dbReference>
<accession>A0ABS2E4T2</accession>
<dbReference type="InterPro" id="IPR055219">
    <property type="entry name" value="MinC_N_1"/>
</dbReference>
<comment type="similarity">
    <text evidence="1">Belongs to the MinC family.</text>
</comment>
<keyword evidence="2" id="KW-0132">Cell division</keyword>
<evidence type="ECO:0000259" key="7">
    <source>
        <dbReference type="Pfam" id="PF22642"/>
    </source>
</evidence>
<dbReference type="SUPFAM" id="SSF63848">
    <property type="entry name" value="Cell-division inhibitor MinC, C-terminal domain"/>
    <property type="match status" value="1"/>
</dbReference>
<dbReference type="Gene3D" id="2.160.20.70">
    <property type="match status" value="1"/>
</dbReference>
<dbReference type="InterPro" id="IPR013033">
    <property type="entry name" value="MinC"/>
</dbReference>
<dbReference type="InterPro" id="IPR016098">
    <property type="entry name" value="CAP/MinC_C"/>
</dbReference>
<dbReference type="InterPro" id="IPR036145">
    <property type="entry name" value="MinC_C_sf"/>
</dbReference>
<evidence type="ECO:0000256" key="5">
    <source>
        <dbReference type="ARBA" id="ARBA00046874"/>
    </source>
</evidence>
<name>A0ABS2E4T2_9FIRM</name>
<evidence type="ECO:0000259" key="6">
    <source>
        <dbReference type="Pfam" id="PF03775"/>
    </source>
</evidence>
<keyword evidence="9" id="KW-1185">Reference proteome</keyword>
<comment type="caution">
    <text evidence="8">The sequence shown here is derived from an EMBL/GenBank/DDBJ whole genome shotgun (WGS) entry which is preliminary data.</text>
</comment>
<keyword evidence="4" id="KW-0131">Cell cycle</keyword>
<evidence type="ECO:0000313" key="9">
    <source>
        <dbReference type="Proteomes" id="UP000716906"/>
    </source>
</evidence>
<dbReference type="Pfam" id="PF22642">
    <property type="entry name" value="MinC_N_1"/>
    <property type="match status" value="1"/>
</dbReference>
<sequence length="191" mass="20831">MIKGSKYGLAVYLDDRVPFEELLEETESKFRAAAHFFAGAEMAVSLENRILTKDQERQIVEAISGSAGIQILCILDHDEKNEKIYRSAVEQTQAEMPRQDGRFYRGTLKRNQVLESETSIVIVGDVEEGATVVSKGSIVVVGGLYGSAQAGASGRTDVFVAALCMEPEKLRIGGRKVKPVIGGSYSWAKLS</sequence>
<dbReference type="PANTHER" id="PTHR34108">
    <property type="entry name" value="SEPTUM SITE-DETERMINING PROTEIN MINC"/>
    <property type="match status" value="1"/>
</dbReference>
<comment type="subunit">
    <text evidence="5">Interacts with MinD and FtsZ.</text>
</comment>
<evidence type="ECO:0000313" key="8">
    <source>
        <dbReference type="EMBL" id="MBM6736624.1"/>
    </source>
</evidence>
<evidence type="ECO:0008006" key="10">
    <source>
        <dbReference type="Google" id="ProtNLM"/>
    </source>
</evidence>
<evidence type="ECO:0000256" key="4">
    <source>
        <dbReference type="ARBA" id="ARBA00023306"/>
    </source>
</evidence>